<dbReference type="EMBL" id="JBHSQO010000036">
    <property type="protein sequence ID" value="MFC6093037.1"/>
    <property type="molecule type" value="Genomic_DNA"/>
</dbReference>
<reference evidence="3" key="1">
    <citation type="journal article" date="2019" name="Int. J. Syst. Evol. Microbiol.">
        <title>The Global Catalogue of Microorganisms (GCM) 10K type strain sequencing project: providing services to taxonomists for standard genome sequencing and annotation.</title>
        <authorList>
            <consortium name="The Broad Institute Genomics Platform"/>
            <consortium name="The Broad Institute Genome Sequencing Center for Infectious Disease"/>
            <person name="Wu L."/>
            <person name="Ma J."/>
        </authorList>
    </citation>
    <scope>NUCLEOTIDE SEQUENCE [LARGE SCALE GENOMIC DNA]</scope>
    <source>
        <strain evidence="3">CGMCC 4.7246</strain>
    </source>
</reference>
<protein>
    <submittedName>
        <fullName evidence="2">Uncharacterized protein</fullName>
    </submittedName>
</protein>
<evidence type="ECO:0000313" key="2">
    <source>
        <dbReference type="EMBL" id="MFC6093037.1"/>
    </source>
</evidence>
<feature type="region of interest" description="Disordered" evidence="1">
    <location>
        <begin position="1"/>
        <end position="24"/>
    </location>
</feature>
<comment type="caution">
    <text evidence="2">The sequence shown here is derived from an EMBL/GenBank/DDBJ whole genome shotgun (WGS) entry which is preliminary data.</text>
</comment>
<sequence>MRGPGQRLHRPDGVDPACLRLGTTPPEARPVRVVAGVDGIAPDRVEDLVNRHLVGHDLRRLTVVVDQFDEAPARFPDEAVALLDVAGSHHRTPRVALVVTTTSEALDRLLADPRVGSRLAGRTSTPSGCC</sequence>
<accession>A0ABW1PE31</accession>
<keyword evidence="3" id="KW-1185">Reference proteome</keyword>
<dbReference type="RefSeq" id="WP_380639827.1">
    <property type="nucleotide sequence ID" value="NZ_JBHSQO010000036.1"/>
</dbReference>
<name>A0ABW1PE31_9PSEU</name>
<evidence type="ECO:0000313" key="3">
    <source>
        <dbReference type="Proteomes" id="UP001596220"/>
    </source>
</evidence>
<dbReference type="Proteomes" id="UP001596220">
    <property type="component" value="Unassembled WGS sequence"/>
</dbReference>
<proteinExistence type="predicted"/>
<gene>
    <name evidence="2" type="ORF">ACFP3R_27525</name>
</gene>
<evidence type="ECO:0000256" key="1">
    <source>
        <dbReference type="SAM" id="MobiDB-lite"/>
    </source>
</evidence>
<organism evidence="2 3">
    <name type="scientific">Saccharothrix lopnurensis</name>
    <dbReference type="NCBI Taxonomy" id="1670621"/>
    <lineage>
        <taxon>Bacteria</taxon>
        <taxon>Bacillati</taxon>
        <taxon>Actinomycetota</taxon>
        <taxon>Actinomycetes</taxon>
        <taxon>Pseudonocardiales</taxon>
        <taxon>Pseudonocardiaceae</taxon>
        <taxon>Saccharothrix</taxon>
    </lineage>
</organism>